<dbReference type="GO" id="GO:0006302">
    <property type="term" value="P:double-strand break repair"/>
    <property type="evidence" value="ECO:0007669"/>
    <property type="project" value="InterPro"/>
</dbReference>
<dbReference type="SMART" id="SM00487">
    <property type="entry name" value="DEXDc"/>
    <property type="match status" value="1"/>
</dbReference>
<dbReference type="AlphaFoldDB" id="A0A364XYR6"/>
<comment type="catalytic activity">
    <reaction evidence="12">
        <text>Couples ATP hydrolysis with the unwinding of duplex DNA by translocating in the 3'-5' direction.</text>
        <dbReference type="EC" id="5.6.2.4"/>
    </reaction>
</comment>
<dbReference type="GO" id="GO:0006269">
    <property type="term" value="P:DNA replication, synthesis of primer"/>
    <property type="evidence" value="ECO:0007669"/>
    <property type="project" value="UniProtKB-KW"/>
</dbReference>
<dbReference type="GO" id="GO:0006310">
    <property type="term" value="P:DNA recombination"/>
    <property type="evidence" value="ECO:0007669"/>
    <property type="project" value="InterPro"/>
</dbReference>
<feature type="binding site" evidence="12">
    <location>
        <position position="582"/>
    </location>
    <ligand>
        <name>Zn(2+)</name>
        <dbReference type="ChEBI" id="CHEBI:29105"/>
        <label>1</label>
    </ligand>
</feature>
<dbReference type="NCBIfam" id="TIGR00595">
    <property type="entry name" value="priA"/>
    <property type="match status" value="1"/>
</dbReference>
<evidence type="ECO:0000256" key="6">
    <source>
        <dbReference type="ARBA" id="ARBA00022806"/>
    </source>
</evidence>
<keyword evidence="16" id="KW-1185">Reference proteome</keyword>
<keyword evidence="3 12" id="KW-0479">Metal-binding</keyword>
<dbReference type="GO" id="GO:0008270">
    <property type="term" value="F:zinc ion binding"/>
    <property type="evidence" value="ECO:0007669"/>
    <property type="project" value="UniProtKB-UniRule"/>
</dbReference>
<dbReference type="PANTHER" id="PTHR30580">
    <property type="entry name" value="PRIMOSOMAL PROTEIN N"/>
    <property type="match status" value="1"/>
</dbReference>
<feature type="domain" description="Helicase ATP-binding" evidence="13">
    <location>
        <begin position="312"/>
        <end position="479"/>
    </location>
</feature>
<evidence type="ECO:0000256" key="10">
    <source>
        <dbReference type="ARBA" id="ARBA00023235"/>
    </source>
</evidence>
<evidence type="ECO:0000256" key="4">
    <source>
        <dbReference type="ARBA" id="ARBA00022741"/>
    </source>
</evidence>
<evidence type="ECO:0000256" key="2">
    <source>
        <dbReference type="ARBA" id="ARBA00022705"/>
    </source>
</evidence>
<reference evidence="15 16" key="1">
    <citation type="submission" date="2018-06" db="EMBL/GenBank/DDBJ databases">
        <title>Chryseolinea flavus sp. nov., a member of the phylum Bacteroidetes isolated from soil.</title>
        <authorList>
            <person name="Li Y."/>
            <person name="Wang J."/>
        </authorList>
    </citation>
    <scope>NUCLEOTIDE SEQUENCE [LARGE SCALE GENOMIC DNA]</scope>
    <source>
        <strain evidence="15 16">SDU1-6</strain>
    </source>
</reference>
<comment type="subunit">
    <text evidence="12">Component of the replication restart primosome.</text>
</comment>
<feature type="binding site" evidence="12">
    <location>
        <position position="554"/>
    </location>
    <ligand>
        <name>Zn(2+)</name>
        <dbReference type="ChEBI" id="CHEBI:29105"/>
        <label>2</label>
    </ligand>
</feature>
<keyword evidence="8 12" id="KW-0067">ATP-binding</keyword>
<dbReference type="CDD" id="cd17929">
    <property type="entry name" value="DEXHc_priA"/>
    <property type="match status" value="1"/>
</dbReference>
<dbReference type="SUPFAM" id="SSF52540">
    <property type="entry name" value="P-loop containing nucleoside triphosphate hydrolases"/>
    <property type="match status" value="2"/>
</dbReference>
<evidence type="ECO:0000313" key="15">
    <source>
        <dbReference type="EMBL" id="RAV99601.1"/>
    </source>
</evidence>
<evidence type="ECO:0000313" key="16">
    <source>
        <dbReference type="Proteomes" id="UP000251889"/>
    </source>
</evidence>
<dbReference type="Pfam" id="PF17764">
    <property type="entry name" value="PriA_3primeBD"/>
    <property type="match status" value="1"/>
</dbReference>
<keyword evidence="7 12" id="KW-0862">Zinc</keyword>
<keyword evidence="5 12" id="KW-0378">Hydrolase</keyword>
<evidence type="ECO:0000259" key="14">
    <source>
        <dbReference type="PROSITE" id="PS51194"/>
    </source>
</evidence>
<feature type="binding site" evidence="12">
    <location>
        <position position="572"/>
    </location>
    <ligand>
        <name>Zn(2+)</name>
        <dbReference type="ChEBI" id="CHEBI:29105"/>
        <label>2</label>
    </ligand>
</feature>
<accession>A0A364XYR6</accession>
<feature type="binding site" evidence="12">
    <location>
        <position position="551"/>
    </location>
    <ligand>
        <name>Zn(2+)</name>
        <dbReference type="ChEBI" id="CHEBI:29105"/>
        <label>2</label>
    </ligand>
</feature>
<sequence length="837" mass="94668">MQTDAFGPELPLERTTRFAELLLPVPIPKLFTYRVPHILQDSVQQGQRAIVQFGDRKIITGVIINIHETPPKDYEAKYILEVLDHQPVVTPVQLKFFQWIADYYACTTGEVLNAALPAGLKLSSESRVQLHPAFNLDESDQPFSEKELIVLKRLSHEALTYTEISKLLGVKHLYSILKSLAGKEAIILFEEIKDKFKPKTEKRIRLQPEYAIASALEKLFETLASKPKQEAVLLRYLQEVPVLSDSARNRNGIAKKDLIDEEISESSLATLIKNKILEEFEIVVSRFAELEAGEAPPIHLSADQQHALNATLQAFSTHQNNLLHGVTGSGKTAIYINLIKQALEGGSQVLYLLPEIALTTQIVHRLKKVFGAAMGIYHSRFSDNERVEVWNGVLSGKFKFIVGVRSSIFLPFDNLGLIIIDEEHDASYKQQEPAPRYHARDAAMMMAHFQHAKVLLGSATPSVETFYHAQEGRYGYVRLDKRFGEAQLPAMVLADMGIERKSKTIKGEFSGLLLRNIDEALKKSEQVIIFQNRRGYSPVVNCEDCGWVPKCVNCAVSLTYHQFRHALVCHYCGYKESLPEKCPTCTSPRLKTVGYGTEKIEEELSLHFPEANVQRMDLDTTRSKTGYESIIDQFEKGETNILVGTQMVTKGLDFDHVSLVGIFNVDRMIHFPDFRSYERAFQLVTQVSGRAGRREKPGTVILQTSDTEHPLLKLIIEHNYTDFYRIELADRKQHEYPPFSRLIEVTLKHTDKKICKAAAVQLTDTLKNSLGGIRVMGPGEPMISKIRNQFLMSILVKIPRGKTDLQQTKNSILSKIGFLVKEKEYRSVRVIVDVDPV</sequence>
<dbReference type="GO" id="GO:0006270">
    <property type="term" value="P:DNA replication initiation"/>
    <property type="evidence" value="ECO:0007669"/>
    <property type="project" value="TreeGrafter"/>
</dbReference>
<dbReference type="GO" id="GO:0003677">
    <property type="term" value="F:DNA binding"/>
    <property type="evidence" value="ECO:0007669"/>
    <property type="project" value="UniProtKB-UniRule"/>
</dbReference>
<comment type="caution">
    <text evidence="15">The sequence shown here is derived from an EMBL/GenBank/DDBJ whole genome shotgun (WGS) entry which is preliminary data.</text>
</comment>
<dbReference type="CDD" id="cd18804">
    <property type="entry name" value="SF2_C_priA"/>
    <property type="match status" value="1"/>
</dbReference>
<feature type="binding site" evidence="12">
    <location>
        <position position="585"/>
    </location>
    <ligand>
        <name>Zn(2+)</name>
        <dbReference type="ChEBI" id="CHEBI:29105"/>
        <label>1</label>
    </ligand>
</feature>
<keyword evidence="6 12" id="KW-0347">Helicase</keyword>
<dbReference type="InterPro" id="IPR041222">
    <property type="entry name" value="PriA_3primeBD"/>
</dbReference>
<keyword evidence="9 12" id="KW-0238">DNA-binding</keyword>
<evidence type="ECO:0000256" key="3">
    <source>
        <dbReference type="ARBA" id="ARBA00022723"/>
    </source>
</evidence>
<dbReference type="PROSITE" id="PS51192">
    <property type="entry name" value="HELICASE_ATP_BIND_1"/>
    <property type="match status" value="1"/>
</dbReference>
<dbReference type="HAMAP" id="MF_00983">
    <property type="entry name" value="PriA"/>
    <property type="match status" value="1"/>
</dbReference>
<dbReference type="GO" id="GO:0005524">
    <property type="term" value="F:ATP binding"/>
    <property type="evidence" value="ECO:0007669"/>
    <property type="project" value="UniProtKB-UniRule"/>
</dbReference>
<evidence type="ECO:0000256" key="7">
    <source>
        <dbReference type="ARBA" id="ARBA00022833"/>
    </source>
</evidence>
<dbReference type="Pfam" id="PF18319">
    <property type="entry name" value="Zn_ribbon_PriA"/>
    <property type="match status" value="1"/>
</dbReference>
<name>A0A364XYR6_9BACT</name>
<dbReference type="OrthoDB" id="9759544at2"/>
<evidence type="ECO:0000256" key="11">
    <source>
        <dbReference type="ARBA" id="ARBA00048988"/>
    </source>
</evidence>
<keyword evidence="2 12" id="KW-0235">DNA replication</keyword>
<dbReference type="InterPro" id="IPR001650">
    <property type="entry name" value="Helicase_C-like"/>
</dbReference>
<dbReference type="InterPro" id="IPR041236">
    <property type="entry name" value="PriA_C"/>
</dbReference>
<dbReference type="Pfam" id="PF00271">
    <property type="entry name" value="Helicase_C"/>
    <property type="match status" value="1"/>
</dbReference>
<evidence type="ECO:0000256" key="1">
    <source>
        <dbReference type="ARBA" id="ARBA00022515"/>
    </source>
</evidence>
<evidence type="ECO:0000256" key="9">
    <source>
        <dbReference type="ARBA" id="ARBA00023125"/>
    </source>
</evidence>
<protein>
    <recommendedName>
        <fullName evidence="12">Replication restart protein PriA</fullName>
    </recommendedName>
    <alternativeName>
        <fullName evidence="12">ATP-dependent DNA helicase PriA</fullName>
        <ecNumber evidence="12">5.6.2.4</ecNumber>
    </alternativeName>
    <alternativeName>
        <fullName evidence="12">DNA 3'-5' helicase PriA</fullName>
    </alternativeName>
</protein>
<proteinExistence type="inferred from homology"/>
<dbReference type="InterPro" id="IPR011545">
    <property type="entry name" value="DEAD/DEAH_box_helicase_dom"/>
</dbReference>
<dbReference type="GO" id="GO:0016887">
    <property type="term" value="F:ATP hydrolysis activity"/>
    <property type="evidence" value="ECO:0007669"/>
    <property type="project" value="RHEA"/>
</dbReference>
<gene>
    <name evidence="12 15" type="primary">priA</name>
    <name evidence="15" type="ORF">DQQ10_18550</name>
</gene>
<dbReference type="Proteomes" id="UP000251889">
    <property type="component" value="Unassembled WGS sequence"/>
</dbReference>
<dbReference type="GO" id="GO:1990077">
    <property type="term" value="C:primosome complex"/>
    <property type="evidence" value="ECO:0007669"/>
    <property type="project" value="UniProtKB-UniRule"/>
</dbReference>
<dbReference type="InterPro" id="IPR027417">
    <property type="entry name" value="P-loop_NTPase"/>
</dbReference>
<dbReference type="InterPro" id="IPR042115">
    <property type="entry name" value="PriA_3primeBD_sf"/>
</dbReference>
<dbReference type="Pfam" id="PF00270">
    <property type="entry name" value="DEAD"/>
    <property type="match status" value="1"/>
</dbReference>
<evidence type="ECO:0000259" key="13">
    <source>
        <dbReference type="PROSITE" id="PS51192"/>
    </source>
</evidence>
<dbReference type="EMBL" id="QMFY01000010">
    <property type="protein sequence ID" value="RAV99601.1"/>
    <property type="molecule type" value="Genomic_DNA"/>
</dbReference>
<dbReference type="FunFam" id="3.40.1440.60:FF:000001">
    <property type="entry name" value="Primosomal protein N"/>
    <property type="match status" value="1"/>
</dbReference>
<dbReference type="GO" id="GO:0043138">
    <property type="term" value="F:3'-5' DNA helicase activity"/>
    <property type="evidence" value="ECO:0007669"/>
    <property type="project" value="UniProtKB-EC"/>
</dbReference>
<dbReference type="Gene3D" id="3.40.1440.60">
    <property type="entry name" value="PriA, 3(prime) DNA-binding domain"/>
    <property type="match status" value="1"/>
</dbReference>
<feature type="domain" description="Helicase C-terminal" evidence="14">
    <location>
        <begin position="577"/>
        <end position="734"/>
    </location>
</feature>
<dbReference type="InterPro" id="IPR014001">
    <property type="entry name" value="Helicase_ATP-bd"/>
</dbReference>
<keyword evidence="10 12" id="KW-0413">Isomerase</keyword>
<evidence type="ECO:0000256" key="8">
    <source>
        <dbReference type="ARBA" id="ARBA00022840"/>
    </source>
</evidence>
<organism evidence="15 16">
    <name type="scientific">Pseudochryseolinea flava</name>
    <dbReference type="NCBI Taxonomy" id="2059302"/>
    <lineage>
        <taxon>Bacteria</taxon>
        <taxon>Pseudomonadati</taxon>
        <taxon>Bacteroidota</taxon>
        <taxon>Cytophagia</taxon>
        <taxon>Cytophagales</taxon>
        <taxon>Fulvivirgaceae</taxon>
        <taxon>Pseudochryseolinea</taxon>
    </lineage>
</organism>
<comment type="similarity">
    <text evidence="12">Belongs to the helicase family. PriA subfamily.</text>
</comment>
<comment type="function">
    <text evidence="12">Initiates the restart of stalled replication forks, which reloads the replicative helicase on sites other than the origin of replication. Recognizes and binds to abandoned replication forks and remodels them to uncover a helicase loading site. Promotes assembly of the primosome at these replication forks.</text>
</comment>
<keyword evidence="4 12" id="KW-0547">Nucleotide-binding</keyword>
<dbReference type="PANTHER" id="PTHR30580:SF0">
    <property type="entry name" value="PRIMOSOMAL PROTEIN N"/>
    <property type="match status" value="1"/>
</dbReference>
<dbReference type="FunFam" id="3.40.50.300:FF:000489">
    <property type="entry name" value="Primosome assembly protein PriA"/>
    <property type="match status" value="1"/>
</dbReference>
<dbReference type="EC" id="5.6.2.4" evidence="12"/>
<dbReference type="SMART" id="SM00490">
    <property type="entry name" value="HELICc"/>
    <property type="match status" value="1"/>
</dbReference>
<feature type="binding site" evidence="12">
    <location>
        <position position="545"/>
    </location>
    <ligand>
        <name>Zn(2+)</name>
        <dbReference type="ChEBI" id="CHEBI:29105"/>
        <label>1</label>
    </ligand>
</feature>
<comment type="cofactor">
    <cofactor evidence="12">
        <name>Zn(2+)</name>
        <dbReference type="ChEBI" id="CHEBI:29105"/>
    </cofactor>
    <text evidence="12">Binds 2 zinc ions per subunit.</text>
</comment>
<dbReference type="Pfam" id="PF18074">
    <property type="entry name" value="PriA_C"/>
    <property type="match status" value="1"/>
</dbReference>
<dbReference type="PROSITE" id="PS51194">
    <property type="entry name" value="HELICASE_CTER"/>
    <property type="match status" value="1"/>
</dbReference>
<dbReference type="RefSeq" id="WP_112748388.1">
    <property type="nucleotide sequence ID" value="NZ_QMFY01000010.1"/>
</dbReference>
<comment type="catalytic activity">
    <reaction evidence="11 12">
        <text>ATP + H2O = ADP + phosphate + H(+)</text>
        <dbReference type="Rhea" id="RHEA:13065"/>
        <dbReference type="ChEBI" id="CHEBI:15377"/>
        <dbReference type="ChEBI" id="CHEBI:15378"/>
        <dbReference type="ChEBI" id="CHEBI:30616"/>
        <dbReference type="ChEBI" id="CHEBI:43474"/>
        <dbReference type="ChEBI" id="CHEBI:456216"/>
        <dbReference type="EC" id="5.6.2.4"/>
    </reaction>
</comment>
<evidence type="ECO:0000256" key="12">
    <source>
        <dbReference type="HAMAP-Rule" id="MF_00983"/>
    </source>
</evidence>
<dbReference type="Gene3D" id="3.40.50.300">
    <property type="entry name" value="P-loop containing nucleotide triphosphate hydrolases"/>
    <property type="match status" value="2"/>
</dbReference>
<dbReference type="InterPro" id="IPR040498">
    <property type="entry name" value="PriA_CRR"/>
</dbReference>
<evidence type="ECO:0000256" key="5">
    <source>
        <dbReference type="ARBA" id="ARBA00022801"/>
    </source>
</evidence>
<dbReference type="InterPro" id="IPR005259">
    <property type="entry name" value="PriA"/>
</dbReference>
<feature type="binding site" evidence="12">
    <location>
        <position position="542"/>
    </location>
    <ligand>
        <name>Zn(2+)</name>
        <dbReference type="ChEBI" id="CHEBI:29105"/>
        <label>1</label>
    </ligand>
</feature>
<keyword evidence="1 12" id="KW-0639">Primosome</keyword>
<feature type="binding site" evidence="12">
    <location>
        <position position="569"/>
    </location>
    <ligand>
        <name>Zn(2+)</name>
        <dbReference type="ChEBI" id="CHEBI:29105"/>
        <label>2</label>
    </ligand>
</feature>